<dbReference type="AlphaFoldDB" id="A0A1J5IR48"/>
<gene>
    <name evidence="2" type="ORF">AUK40_00635</name>
</gene>
<evidence type="ECO:0000256" key="1">
    <source>
        <dbReference type="SAM" id="Phobius"/>
    </source>
</evidence>
<accession>A0A1J5IR48</accession>
<evidence type="ECO:0008006" key="4">
    <source>
        <dbReference type="Google" id="ProtNLM"/>
    </source>
</evidence>
<dbReference type="EMBL" id="MNZT01000011">
    <property type="protein sequence ID" value="OIP99669.1"/>
    <property type="molecule type" value="Genomic_DNA"/>
</dbReference>
<feature type="transmembrane region" description="Helical" evidence="1">
    <location>
        <begin position="61"/>
        <end position="83"/>
    </location>
</feature>
<reference evidence="2 3" key="1">
    <citation type="journal article" date="2016" name="Environ. Microbiol.">
        <title>Genomic resolution of a cold subsurface aquifer community provides metabolic insights for novel microbes adapted to high CO concentrations.</title>
        <authorList>
            <person name="Probst A.J."/>
            <person name="Castelle C.J."/>
            <person name="Singh A."/>
            <person name="Brown C.T."/>
            <person name="Anantharaman K."/>
            <person name="Sharon I."/>
            <person name="Hug L.A."/>
            <person name="Burstein D."/>
            <person name="Emerson J.B."/>
            <person name="Thomas B.C."/>
            <person name="Banfield J.F."/>
        </authorList>
    </citation>
    <scope>NUCLEOTIDE SEQUENCE [LARGE SCALE GENOMIC DNA]</scope>
    <source>
        <strain evidence="2">CG2_30_54_11</strain>
    </source>
</reference>
<dbReference type="Proteomes" id="UP000183245">
    <property type="component" value="Unassembled WGS sequence"/>
</dbReference>
<keyword evidence="1" id="KW-0812">Transmembrane</keyword>
<dbReference type="STRING" id="1817892.AUK40_00635"/>
<sequence length="119" mass="13218">MIAITGAFPTASLETTRASFSSLPPGSLIHSTAYLALLLIFPYCIIVLSRSLAEEKLYPQLLAITRLGGMVCCFLCYAFLFLFISRIPFGYFGLLQRIIIGLYLVWFFSCARTISSRAS</sequence>
<evidence type="ECO:0000313" key="2">
    <source>
        <dbReference type="EMBL" id="OIP99669.1"/>
    </source>
</evidence>
<comment type="caution">
    <text evidence="2">The sequence shown here is derived from an EMBL/GenBank/DDBJ whole genome shotgun (WGS) entry which is preliminary data.</text>
</comment>
<evidence type="ECO:0000313" key="3">
    <source>
        <dbReference type="Proteomes" id="UP000183245"/>
    </source>
</evidence>
<keyword evidence="1" id="KW-0472">Membrane</keyword>
<keyword evidence="1" id="KW-1133">Transmembrane helix</keyword>
<proteinExistence type="predicted"/>
<organism evidence="2 3">
    <name type="scientific">Candidatus Wirthbacteria bacterium CG2_30_54_11</name>
    <dbReference type="NCBI Taxonomy" id="1817892"/>
    <lineage>
        <taxon>Bacteria</taxon>
        <taxon>Candidatus Wirthbacteria</taxon>
    </lineage>
</organism>
<feature type="transmembrane region" description="Helical" evidence="1">
    <location>
        <begin position="28"/>
        <end position="49"/>
    </location>
</feature>
<protein>
    <recommendedName>
        <fullName evidence="4">DUF998 domain-containing protein</fullName>
    </recommendedName>
</protein>
<feature type="transmembrane region" description="Helical" evidence="1">
    <location>
        <begin position="89"/>
        <end position="109"/>
    </location>
</feature>
<name>A0A1J5IR48_9BACT</name>